<evidence type="ECO:0000313" key="1">
    <source>
        <dbReference type="EMBL" id="KIE44995.1"/>
    </source>
</evidence>
<proteinExistence type="predicted"/>
<gene>
    <name evidence="1" type="ORF">U732_897</name>
</gene>
<reference evidence="1 2" key="1">
    <citation type="journal article" date="2015" name="Infect. Genet. Evol.">
        <title>Genomic sequences of six botulinum neurotoxin-producing strains representing three clostridial species illustrate the mobility and diversity of botulinum neurotoxin genes.</title>
        <authorList>
            <person name="Smith T.J."/>
            <person name="Hill K.K."/>
            <person name="Xie G."/>
            <person name="Foley B.T."/>
            <person name="Williamson C.H."/>
            <person name="Foster J.T."/>
            <person name="Johnson S.L."/>
            <person name="Chertkov O."/>
            <person name="Teshima H."/>
            <person name="Gibbons H.S."/>
            <person name="Johnsky L.A."/>
            <person name="Karavis M.A."/>
            <person name="Smith L.A."/>
        </authorList>
    </citation>
    <scope>NUCLEOTIDE SEQUENCE [LARGE SCALE GENOMIC DNA]</scope>
    <source>
        <strain evidence="1 2">CDC 2741</strain>
    </source>
</reference>
<keyword evidence="2" id="KW-1185">Reference proteome</keyword>
<sequence>MKIMITLLHMEKVYYSFIKYNKILRISINKKGNLNHIKI</sequence>
<organism evidence="1 2">
    <name type="scientific">Clostridium argentinense CDC 2741</name>
    <dbReference type="NCBI Taxonomy" id="1418104"/>
    <lineage>
        <taxon>Bacteria</taxon>
        <taxon>Bacillati</taxon>
        <taxon>Bacillota</taxon>
        <taxon>Clostridia</taxon>
        <taxon>Eubacteriales</taxon>
        <taxon>Clostridiaceae</taxon>
        <taxon>Clostridium</taxon>
    </lineage>
</organism>
<name>A0A0C1UBT6_9CLOT</name>
<dbReference type="Proteomes" id="UP000031366">
    <property type="component" value="Unassembled WGS sequence"/>
</dbReference>
<dbReference type="AlphaFoldDB" id="A0A0C1UBT6"/>
<comment type="caution">
    <text evidence="1">The sequence shown here is derived from an EMBL/GenBank/DDBJ whole genome shotgun (WGS) entry which is preliminary data.</text>
</comment>
<evidence type="ECO:0000313" key="2">
    <source>
        <dbReference type="Proteomes" id="UP000031366"/>
    </source>
</evidence>
<accession>A0A0C1UBT6</accession>
<protein>
    <submittedName>
        <fullName evidence="1">Uncharacterized protein</fullName>
    </submittedName>
</protein>
<dbReference type="EMBL" id="AYSO01000020">
    <property type="protein sequence ID" value="KIE44995.1"/>
    <property type="molecule type" value="Genomic_DNA"/>
</dbReference>